<dbReference type="InterPro" id="IPR052158">
    <property type="entry name" value="INH-QAR"/>
</dbReference>
<organism evidence="2">
    <name type="scientific">bioreactor metagenome</name>
    <dbReference type="NCBI Taxonomy" id="1076179"/>
    <lineage>
        <taxon>unclassified sequences</taxon>
        <taxon>metagenomes</taxon>
        <taxon>ecological metagenomes</taxon>
    </lineage>
</organism>
<proteinExistence type="predicted"/>
<name>A0A645B0N1_9ZZZZ</name>
<dbReference type="PANTHER" id="PTHR43130">
    <property type="entry name" value="ARAC-FAMILY TRANSCRIPTIONAL REGULATOR"/>
    <property type="match status" value="1"/>
</dbReference>
<dbReference type="InterPro" id="IPR029062">
    <property type="entry name" value="Class_I_gatase-like"/>
</dbReference>
<dbReference type="EC" id="4.2.1.103" evidence="2"/>
<dbReference type="EMBL" id="VSSQ01017051">
    <property type="protein sequence ID" value="MPM58969.1"/>
    <property type="molecule type" value="Genomic_DNA"/>
</dbReference>
<dbReference type="Gene3D" id="3.40.50.880">
    <property type="match status" value="1"/>
</dbReference>
<feature type="domain" description="DJ-1/PfpI" evidence="1">
    <location>
        <begin position="4"/>
        <end position="172"/>
    </location>
</feature>
<dbReference type="GO" id="GO:0050549">
    <property type="term" value="F:cyclohexyl-isocyanide hydratase activity"/>
    <property type="evidence" value="ECO:0007669"/>
    <property type="project" value="UniProtKB-EC"/>
</dbReference>
<reference evidence="2" key="1">
    <citation type="submission" date="2019-08" db="EMBL/GenBank/DDBJ databases">
        <authorList>
            <person name="Kucharzyk K."/>
            <person name="Murdoch R.W."/>
            <person name="Higgins S."/>
            <person name="Loffler F."/>
        </authorList>
    </citation>
    <scope>NUCLEOTIDE SEQUENCE</scope>
</reference>
<dbReference type="CDD" id="cd03139">
    <property type="entry name" value="GATase1_PfpI_2"/>
    <property type="match status" value="1"/>
</dbReference>
<sequence length="195" mass="21655">MYNVGIFLFNDIELLDFAGPYEVFSVTSELNHYQLFKVFTLSSDGSGIKSVNGLRVLPDFSFANHPPIDILIIPGGVGTRSEINKREVLDWIGKTCKESKITMSVCSGARILGILGFLDYLDSITHHEVVDHLKEIAPNTIINLGKRFTDNNNIMTAGGISAGIDLSLHIVKKIYGEAVVNKTIRYMEYGDWQSI</sequence>
<comment type="caution">
    <text evidence="2">The sequence shown here is derived from an EMBL/GenBank/DDBJ whole genome shotgun (WGS) entry which is preliminary data.</text>
</comment>
<dbReference type="PANTHER" id="PTHR43130:SF14">
    <property type="entry name" value="DJ-1_PFPI DOMAIN-CONTAINING PROTEIN"/>
    <property type="match status" value="1"/>
</dbReference>
<dbReference type="SUPFAM" id="SSF52317">
    <property type="entry name" value="Class I glutamine amidotransferase-like"/>
    <property type="match status" value="1"/>
</dbReference>
<dbReference type="AlphaFoldDB" id="A0A645B0N1"/>
<gene>
    <name evidence="2" type="primary">inhA_9</name>
    <name evidence="2" type="ORF">SDC9_105804</name>
</gene>
<evidence type="ECO:0000313" key="2">
    <source>
        <dbReference type="EMBL" id="MPM58969.1"/>
    </source>
</evidence>
<accession>A0A645B0N1</accession>
<evidence type="ECO:0000259" key="1">
    <source>
        <dbReference type="Pfam" id="PF01965"/>
    </source>
</evidence>
<dbReference type="Pfam" id="PF01965">
    <property type="entry name" value="DJ-1_PfpI"/>
    <property type="match status" value="1"/>
</dbReference>
<protein>
    <submittedName>
        <fullName evidence="2">Isonitrile hydratase</fullName>
        <ecNumber evidence="2">4.2.1.103</ecNumber>
    </submittedName>
</protein>
<dbReference type="InterPro" id="IPR002818">
    <property type="entry name" value="DJ-1/PfpI"/>
</dbReference>
<dbReference type="GO" id="GO:0006355">
    <property type="term" value="P:regulation of DNA-templated transcription"/>
    <property type="evidence" value="ECO:0007669"/>
    <property type="project" value="TreeGrafter"/>
</dbReference>
<keyword evidence="2" id="KW-0456">Lyase</keyword>